<dbReference type="InterPro" id="IPR011989">
    <property type="entry name" value="ARM-like"/>
</dbReference>
<accession>A0ABN9U9F6</accession>
<feature type="compositionally biased region" description="Acidic residues" evidence="1">
    <location>
        <begin position="310"/>
        <end position="320"/>
    </location>
</feature>
<protein>
    <recommendedName>
        <fullName evidence="5">HEAT repeat-containing protein 1</fullName>
    </recommendedName>
</protein>
<dbReference type="PANTHER" id="PTHR32059:SF0">
    <property type="entry name" value="RAB11-BINDING PROTEIN RELCH"/>
    <property type="match status" value="1"/>
</dbReference>
<evidence type="ECO:0008006" key="5">
    <source>
        <dbReference type="Google" id="ProtNLM"/>
    </source>
</evidence>
<dbReference type="InterPro" id="IPR040362">
    <property type="entry name" value="RELCH"/>
</dbReference>
<gene>
    <name evidence="3" type="ORF">PCOR1329_LOCUS46443</name>
</gene>
<reference evidence="3" key="1">
    <citation type="submission" date="2023-10" db="EMBL/GenBank/DDBJ databases">
        <authorList>
            <person name="Chen Y."/>
            <person name="Shah S."/>
            <person name="Dougan E. K."/>
            <person name="Thang M."/>
            <person name="Chan C."/>
        </authorList>
    </citation>
    <scope>NUCLEOTIDE SEQUENCE [LARGE SCALE GENOMIC DNA]</scope>
</reference>
<feature type="region of interest" description="Disordered" evidence="1">
    <location>
        <begin position="217"/>
        <end position="242"/>
    </location>
</feature>
<feature type="signal peptide" evidence="2">
    <location>
        <begin position="1"/>
        <end position="16"/>
    </location>
</feature>
<name>A0ABN9U9F6_9DINO</name>
<dbReference type="InterPro" id="IPR016024">
    <property type="entry name" value="ARM-type_fold"/>
</dbReference>
<dbReference type="Gene3D" id="1.25.10.10">
    <property type="entry name" value="Leucine-rich Repeat Variant"/>
    <property type="match status" value="1"/>
</dbReference>
<evidence type="ECO:0000256" key="1">
    <source>
        <dbReference type="SAM" id="MobiDB-lite"/>
    </source>
</evidence>
<evidence type="ECO:0000313" key="3">
    <source>
        <dbReference type="EMBL" id="CAK0855929.1"/>
    </source>
</evidence>
<keyword evidence="2" id="KW-0732">Signal</keyword>
<dbReference type="SUPFAM" id="SSF48371">
    <property type="entry name" value="ARM repeat"/>
    <property type="match status" value="1"/>
</dbReference>
<keyword evidence="4" id="KW-1185">Reference proteome</keyword>
<proteinExistence type="predicted"/>
<dbReference type="PANTHER" id="PTHR32059">
    <property type="entry name" value="RAB11-BINDING PROTEIN RELCH"/>
    <property type="match status" value="1"/>
</dbReference>
<dbReference type="EMBL" id="CAUYUJ010015587">
    <property type="protein sequence ID" value="CAK0855929.1"/>
    <property type="molecule type" value="Genomic_DNA"/>
</dbReference>
<organism evidence="3 4">
    <name type="scientific">Prorocentrum cordatum</name>
    <dbReference type="NCBI Taxonomy" id="2364126"/>
    <lineage>
        <taxon>Eukaryota</taxon>
        <taxon>Sar</taxon>
        <taxon>Alveolata</taxon>
        <taxon>Dinophyceae</taxon>
        <taxon>Prorocentrales</taxon>
        <taxon>Prorocentraceae</taxon>
        <taxon>Prorocentrum</taxon>
    </lineage>
</organism>
<comment type="caution">
    <text evidence="3">The sequence shown here is derived from an EMBL/GenBank/DDBJ whole genome shotgun (WGS) entry which is preliminary data.</text>
</comment>
<feature type="region of interest" description="Disordered" evidence="1">
    <location>
        <begin position="276"/>
        <end position="330"/>
    </location>
</feature>
<feature type="region of interest" description="Disordered" evidence="1">
    <location>
        <begin position="389"/>
        <end position="432"/>
    </location>
</feature>
<evidence type="ECO:0000313" key="4">
    <source>
        <dbReference type="Proteomes" id="UP001189429"/>
    </source>
</evidence>
<feature type="chain" id="PRO_5045551588" description="HEAT repeat-containing protein 1" evidence="2">
    <location>
        <begin position="17"/>
        <end position="822"/>
    </location>
</feature>
<dbReference type="Proteomes" id="UP001189429">
    <property type="component" value="Unassembled WGS sequence"/>
</dbReference>
<evidence type="ECO:0000256" key="2">
    <source>
        <dbReference type="SAM" id="SignalP"/>
    </source>
</evidence>
<sequence>MAVPSWQRALLPDVLAAMCGALAAASDGRCTEPAWWSVCARSFADLAADAEPAVRTAAFSAAPRALTWHCLLEDCAGFECLAEVCVRALQEGDLAALCAGHRLVRAMLGAATGSPGPYWPLWARLLPRAAGAALEDGADGVGGPRLALLLELMCAFTRALVGELQSLVDQVCGTPPDEAPYESEAQDDVAWLPSDADAIWEKATPVAIEQQREERAWQAMAKRFAPSPRTADSTGDAAEPPVHCCEASRDRRGNLGNRQALRRCVSDFCNSYVNGGSGVTSEGRSPPCPASPRAAPQEEARRQQPVPPPPEEEEEEEKEEEDKRSGRLAGWARSVGGALASLEDHLEGLARDERGELPEAGTARPAAPACEPPLSRLMSRISRVTHSFQGDEAPAPDAVGAPPEGSPGRPAEAGAREGCENVSALPPPPAPTAAAATRAVAADQAAALLAWLVGGLLPFVLGLSRLVDWQRPASEAPLAILSHWLRLLSAVLGWEFRRRVVVPQLRALLAEEAERKLSCSGAAPIPTAPSDGCAEAAAAPNELGDVAAPCTSFLLVCCHVLAPAAPAEAVRALGVGTLRAFSGEACGWSLSSEASASLLRAVWRSLAAASPAVAAAAMSALWPCVHHEDPRMRLAAAVALSALAQGPEAPAAVASRHVLPALLTLGSDEDSAVQRRAVAGLGELWPRGLEGELGRQIESHLEQLIERGDPDVLAEVVRAFTRLASEGTAGPATVETLEDFVLPHLGCLAFSRALTDRHALQGAVAEALLAVAHRRPPIAPGPAEGLLLPALREQAKVAPEHAEQLREAASRLRLALPTQPVA</sequence>